<sequence>MRERKYVKFRVDMYEDTKFKIIDMKPERDTIHYIWNRIVLLAGKVNLEGELFFSKNIPYTIETLAIEFNRDVDQVKLALELFVDLEMVELTEDRIYRVKNFAKHQNIKVKEKEITKNEKAEAKTIDFQLNEACDSKLDTKNTEEKDNEGFEDKALLKIENKEVVNAENLEISTKDPIISKDIEGDNNRDNKEEHSTDIIEIKKSKRGRKKKKSSNLYAEDIGEVFTDDDEIIEWTNEEEIPLGKGEVVTSQWSFG</sequence>
<dbReference type="AlphaFoldDB" id="A0A9W5Y0X5"/>
<protein>
    <recommendedName>
        <fullName evidence="1">Phage replisome organiser N-terminal domain-containing protein</fullName>
    </recommendedName>
</protein>
<dbReference type="Proteomes" id="UP001057868">
    <property type="component" value="Unassembled WGS sequence"/>
</dbReference>
<dbReference type="EMBL" id="BQXY01000002">
    <property type="protein sequence ID" value="GKU24578.1"/>
    <property type="molecule type" value="Genomic_DNA"/>
</dbReference>
<name>A0A9W5Y0X5_9CLOT</name>
<evidence type="ECO:0000259" key="1">
    <source>
        <dbReference type="Pfam" id="PF09681"/>
    </source>
</evidence>
<evidence type="ECO:0000313" key="2">
    <source>
        <dbReference type="EMBL" id="GKU24578.1"/>
    </source>
</evidence>
<organism evidence="2 3">
    <name type="scientific">Clostridium folliculivorans</name>
    <dbReference type="NCBI Taxonomy" id="2886038"/>
    <lineage>
        <taxon>Bacteria</taxon>
        <taxon>Bacillati</taxon>
        <taxon>Bacillota</taxon>
        <taxon>Clostridia</taxon>
        <taxon>Eubacteriales</taxon>
        <taxon>Clostridiaceae</taxon>
        <taxon>Clostridium</taxon>
    </lineage>
</organism>
<proteinExistence type="predicted"/>
<dbReference type="InterPro" id="IPR010056">
    <property type="entry name" value="Phage_rep_org__N"/>
</dbReference>
<dbReference type="InterPro" id="IPR053162">
    <property type="entry name" value="DnaD"/>
</dbReference>
<dbReference type="PANTHER" id="PTHR37293">
    <property type="entry name" value="PHAGE REPLICATION PROTEIN-RELATED"/>
    <property type="match status" value="1"/>
</dbReference>
<feature type="domain" description="Phage replisome organiser N-terminal" evidence="1">
    <location>
        <begin position="6"/>
        <end position="124"/>
    </location>
</feature>
<gene>
    <name evidence="2" type="ORF">CFOLD11_14040</name>
</gene>
<accession>A0A9W5Y0X5</accession>
<dbReference type="Pfam" id="PF09681">
    <property type="entry name" value="Phage_rep_org_N"/>
    <property type="match status" value="1"/>
</dbReference>
<keyword evidence="3" id="KW-1185">Reference proteome</keyword>
<dbReference type="NCBIfam" id="TIGR01714">
    <property type="entry name" value="phage_rep_org_N"/>
    <property type="match status" value="1"/>
</dbReference>
<reference evidence="2" key="1">
    <citation type="journal article" date="2023" name="Int. J. Syst. Evol. Microbiol.">
        <title>&lt;i&gt;Clostridium folliculivorans&lt;/i&gt; sp. nov., isolated from soil samples of an organic paddy in Japan.</title>
        <authorList>
            <person name="Tazawa J."/>
            <person name="Kobayashi H."/>
            <person name="Tanizawa Y."/>
            <person name="Uchino A."/>
            <person name="Tanaka F."/>
            <person name="Urashima Y."/>
            <person name="Miura S."/>
            <person name="Sakamoto M."/>
            <person name="Ohkuma M."/>
            <person name="Tohno M."/>
        </authorList>
    </citation>
    <scope>NUCLEOTIDE SEQUENCE</scope>
    <source>
        <strain evidence="2">D1-1</strain>
    </source>
</reference>
<comment type="caution">
    <text evidence="2">The sequence shown here is derived from an EMBL/GenBank/DDBJ whole genome shotgun (WGS) entry which is preliminary data.</text>
</comment>
<dbReference type="RefSeq" id="WP_261851598.1">
    <property type="nucleotide sequence ID" value="NZ_BQXY01000002.1"/>
</dbReference>
<dbReference type="PANTHER" id="PTHR37293:SF7">
    <property type="entry name" value="HYPOTHETICAL PHAGE PROTEIN"/>
    <property type="match status" value="1"/>
</dbReference>
<evidence type="ECO:0000313" key="3">
    <source>
        <dbReference type="Proteomes" id="UP001057868"/>
    </source>
</evidence>